<dbReference type="InterPro" id="IPR011701">
    <property type="entry name" value="MFS"/>
</dbReference>
<evidence type="ECO:0000259" key="6">
    <source>
        <dbReference type="PROSITE" id="PS50850"/>
    </source>
</evidence>
<dbReference type="RefSeq" id="WP_188700214.1">
    <property type="nucleotide sequence ID" value="NZ_BMMQ01000002.1"/>
</dbReference>
<dbReference type="PANTHER" id="PTHR23523">
    <property type="match status" value="1"/>
</dbReference>
<reference evidence="8" key="1">
    <citation type="journal article" date="2019" name="Int. J. Syst. Evol. Microbiol.">
        <title>The Global Catalogue of Microorganisms (GCM) 10K type strain sequencing project: providing services to taxonomists for standard genome sequencing and annotation.</title>
        <authorList>
            <consortium name="The Broad Institute Genomics Platform"/>
            <consortium name="The Broad Institute Genome Sequencing Center for Infectious Disease"/>
            <person name="Wu L."/>
            <person name="Ma J."/>
        </authorList>
    </citation>
    <scope>NUCLEOTIDE SEQUENCE [LARGE SCALE GENOMIC DNA]</scope>
    <source>
        <strain evidence="8">CGMCC 4.7181</strain>
    </source>
</reference>
<comment type="subcellular location">
    <subcellularLocation>
        <location evidence="1">Cell membrane</location>
        <topology evidence="1">Multi-pass membrane protein</topology>
    </subcellularLocation>
</comment>
<proteinExistence type="predicted"/>
<feature type="transmembrane region" description="Helical" evidence="5">
    <location>
        <begin position="216"/>
        <end position="238"/>
    </location>
</feature>
<keyword evidence="8" id="KW-1185">Reference proteome</keyword>
<dbReference type="InterPro" id="IPR052524">
    <property type="entry name" value="MFS_Cyanate_Porter"/>
</dbReference>
<evidence type="ECO:0000256" key="4">
    <source>
        <dbReference type="ARBA" id="ARBA00023136"/>
    </source>
</evidence>
<evidence type="ECO:0000313" key="8">
    <source>
        <dbReference type="Proteomes" id="UP000638043"/>
    </source>
</evidence>
<evidence type="ECO:0000256" key="5">
    <source>
        <dbReference type="SAM" id="Phobius"/>
    </source>
</evidence>
<dbReference type="SUPFAM" id="SSF103473">
    <property type="entry name" value="MFS general substrate transporter"/>
    <property type="match status" value="1"/>
</dbReference>
<dbReference type="Pfam" id="PF07690">
    <property type="entry name" value="MFS_1"/>
    <property type="match status" value="1"/>
</dbReference>
<dbReference type="PANTHER" id="PTHR23523:SF2">
    <property type="entry name" value="2-NITROIMIDAZOLE TRANSPORTER"/>
    <property type="match status" value="1"/>
</dbReference>
<keyword evidence="4 5" id="KW-0472">Membrane</keyword>
<feature type="transmembrane region" description="Helical" evidence="5">
    <location>
        <begin position="81"/>
        <end position="98"/>
    </location>
</feature>
<feature type="transmembrane region" description="Helical" evidence="5">
    <location>
        <begin position="341"/>
        <end position="363"/>
    </location>
</feature>
<feature type="transmembrane region" description="Helical" evidence="5">
    <location>
        <begin position="281"/>
        <end position="301"/>
    </location>
</feature>
<accession>A0ABQ2MY22</accession>
<evidence type="ECO:0000256" key="1">
    <source>
        <dbReference type="ARBA" id="ARBA00004651"/>
    </source>
</evidence>
<keyword evidence="2 5" id="KW-0812">Transmembrane</keyword>
<keyword evidence="3 5" id="KW-1133">Transmembrane helix</keyword>
<dbReference type="EMBL" id="BMMQ01000002">
    <property type="protein sequence ID" value="GGO61421.1"/>
    <property type="molecule type" value="Genomic_DNA"/>
</dbReference>
<sequence>MTHSFRASVLPVWFVLAGLLLVAGNLRTAITAVGPVLPAIEASYGLPATTASVLVSLPLIAFAGVSPFAPRLARALGLERAIGLALAVLVVGLVVRSVPPVASLWIGTALIGVAIAVLNVVLPALVKRDFPARIGQVTGAYSAVQSSFAAIAAGVAVPVAGMSELGWRLPLGMWAGLALLTLGVLAPQLRRQTGQNPGAAAAAPAARGRSPWGSAIAWQVTGFMGLQSVVFYVFVTWLPAIEHSAGISEAAAGVHSFVLNAVAIGGSLLSSALIPRLRNQWLISVGGPILAVVATVGILLAPEWSALWAGVLGVSGGANIVLALSLFGLRTTHHADAAAMSGMAQCVGYLVAAAGPIVVGAVHDASGSWTLPLLIVVFAVEVPLVVFGYLAGRDRILR</sequence>
<gene>
    <name evidence="7" type="ORF">GCM10010910_09190</name>
</gene>
<protein>
    <submittedName>
        <fullName evidence="7">Cyanate transporter</fullName>
    </submittedName>
</protein>
<evidence type="ECO:0000256" key="2">
    <source>
        <dbReference type="ARBA" id="ARBA00022692"/>
    </source>
</evidence>
<feature type="transmembrane region" description="Helical" evidence="5">
    <location>
        <begin position="369"/>
        <end position="392"/>
    </location>
</feature>
<feature type="transmembrane region" description="Helical" evidence="5">
    <location>
        <begin position="104"/>
        <end position="126"/>
    </location>
</feature>
<dbReference type="Proteomes" id="UP000638043">
    <property type="component" value="Unassembled WGS sequence"/>
</dbReference>
<dbReference type="InterPro" id="IPR036259">
    <property type="entry name" value="MFS_trans_sf"/>
</dbReference>
<feature type="transmembrane region" description="Helical" evidence="5">
    <location>
        <begin position="250"/>
        <end position="269"/>
    </location>
</feature>
<feature type="transmembrane region" description="Helical" evidence="5">
    <location>
        <begin position="307"/>
        <end position="329"/>
    </location>
</feature>
<feature type="domain" description="Major facilitator superfamily (MFS) profile" evidence="6">
    <location>
        <begin position="11"/>
        <end position="395"/>
    </location>
</feature>
<feature type="transmembrane region" description="Helical" evidence="5">
    <location>
        <begin position="48"/>
        <end position="69"/>
    </location>
</feature>
<feature type="transmembrane region" description="Helical" evidence="5">
    <location>
        <begin position="138"/>
        <end position="161"/>
    </location>
</feature>
<organism evidence="7 8">
    <name type="scientific">Microbacterium nanhaiense</name>
    <dbReference type="NCBI Taxonomy" id="1301026"/>
    <lineage>
        <taxon>Bacteria</taxon>
        <taxon>Bacillati</taxon>
        <taxon>Actinomycetota</taxon>
        <taxon>Actinomycetes</taxon>
        <taxon>Micrococcales</taxon>
        <taxon>Microbacteriaceae</taxon>
        <taxon>Microbacterium</taxon>
    </lineage>
</organism>
<evidence type="ECO:0000313" key="7">
    <source>
        <dbReference type="EMBL" id="GGO61421.1"/>
    </source>
</evidence>
<comment type="caution">
    <text evidence="7">The sequence shown here is derived from an EMBL/GenBank/DDBJ whole genome shotgun (WGS) entry which is preliminary data.</text>
</comment>
<dbReference type="Gene3D" id="1.20.1250.20">
    <property type="entry name" value="MFS general substrate transporter like domains"/>
    <property type="match status" value="2"/>
</dbReference>
<evidence type="ECO:0000256" key="3">
    <source>
        <dbReference type="ARBA" id="ARBA00022989"/>
    </source>
</evidence>
<dbReference type="PROSITE" id="PS50850">
    <property type="entry name" value="MFS"/>
    <property type="match status" value="1"/>
</dbReference>
<dbReference type="InterPro" id="IPR020846">
    <property type="entry name" value="MFS_dom"/>
</dbReference>
<name>A0ABQ2MY22_9MICO</name>
<feature type="transmembrane region" description="Helical" evidence="5">
    <location>
        <begin position="167"/>
        <end position="186"/>
    </location>
</feature>